<sequence>MVCYYTERRSFTVSDLTFVDTQVHNLSPFPLFPISREQVPFPFISSRLSFHRLRLSIFPLRRPPPRHTTAFLYILGLFIFIALSNASTTTTASNLAFFDSTYVLITEANAVSCFNDAHVSMTFSIAGFLAVICQFTEN</sequence>
<comment type="caution">
    <text evidence="1">The sequence shown here is derived from an EMBL/GenBank/DDBJ whole genome shotgun (WGS) entry which is preliminary data.</text>
</comment>
<dbReference type="Proteomes" id="UP001056120">
    <property type="component" value="Linkage Group LG27"/>
</dbReference>
<keyword evidence="2" id="KW-1185">Reference proteome</keyword>
<evidence type="ECO:0000313" key="1">
    <source>
        <dbReference type="EMBL" id="KAI3688357.1"/>
    </source>
</evidence>
<organism evidence="1 2">
    <name type="scientific">Smallanthus sonchifolius</name>
    <dbReference type="NCBI Taxonomy" id="185202"/>
    <lineage>
        <taxon>Eukaryota</taxon>
        <taxon>Viridiplantae</taxon>
        <taxon>Streptophyta</taxon>
        <taxon>Embryophyta</taxon>
        <taxon>Tracheophyta</taxon>
        <taxon>Spermatophyta</taxon>
        <taxon>Magnoliopsida</taxon>
        <taxon>eudicotyledons</taxon>
        <taxon>Gunneridae</taxon>
        <taxon>Pentapetalae</taxon>
        <taxon>asterids</taxon>
        <taxon>campanulids</taxon>
        <taxon>Asterales</taxon>
        <taxon>Asteraceae</taxon>
        <taxon>Asteroideae</taxon>
        <taxon>Heliantheae alliance</taxon>
        <taxon>Millerieae</taxon>
        <taxon>Smallanthus</taxon>
    </lineage>
</organism>
<reference evidence="2" key="1">
    <citation type="journal article" date="2022" name="Mol. Ecol. Resour.">
        <title>The genomes of chicory, endive, great burdock and yacon provide insights into Asteraceae palaeo-polyploidization history and plant inulin production.</title>
        <authorList>
            <person name="Fan W."/>
            <person name="Wang S."/>
            <person name="Wang H."/>
            <person name="Wang A."/>
            <person name="Jiang F."/>
            <person name="Liu H."/>
            <person name="Zhao H."/>
            <person name="Xu D."/>
            <person name="Zhang Y."/>
        </authorList>
    </citation>
    <scope>NUCLEOTIDE SEQUENCE [LARGE SCALE GENOMIC DNA]</scope>
    <source>
        <strain evidence="2">cv. Yunnan</strain>
    </source>
</reference>
<evidence type="ECO:0000313" key="2">
    <source>
        <dbReference type="Proteomes" id="UP001056120"/>
    </source>
</evidence>
<accession>A0ACB8YRI7</accession>
<protein>
    <submittedName>
        <fullName evidence="1">Uncharacterized protein</fullName>
    </submittedName>
</protein>
<reference evidence="1 2" key="2">
    <citation type="journal article" date="2022" name="Mol. Ecol. Resour.">
        <title>The genomes of chicory, endive, great burdock and yacon provide insights into Asteraceae paleo-polyploidization history and plant inulin production.</title>
        <authorList>
            <person name="Fan W."/>
            <person name="Wang S."/>
            <person name="Wang H."/>
            <person name="Wang A."/>
            <person name="Jiang F."/>
            <person name="Liu H."/>
            <person name="Zhao H."/>
            <person name="Xu D."/>
            <person name="Zhang Y."/>
        </authorList>
    </citation>
    <scope>NUCLEOTIDE SEQUENCE [LARGE SCALE GENOMIC DNA]</scope>
    <source>
        <strain evidence="2">cv. Yunnan</strain>
        <tissue evidence="1">Leaves</tissue>
    </source>
</reference>
<dbReference type="EMBL" id="CM042044">
    <property type="protein sequence ID" value="KAI3688357.1"/>
    <property type="molecule type" value="Genomic_DNA"/>
</dbReference>
<gene>
    <name evidence="1" type="ORF">L1987_82069</name>
</gene>
<proteinExistence type="predicted"/>
<name>A0ACB8YRI7_9ASTR</name>